<feature type="transmembrane region" description="Helical" evidence="2">
    <location>
        <begin position="36"/>
        <end position="55"/>
    </location>
</feature>
<dbReference type="RefSeq" id="WP_035058363.1">
    <property type="nucleotide sequence ID" value="NZ_AXCZ01000025.1"/>
</dbReference>
<dbReference type="AlphaFoldDB" id="A0A0A0C1G7"/>
<keyword evidence="2" id="KW-0812">Transmembrane</keyword>
<feature type="compositionally biased region" description="Basic and acidic residues" evidence="1">
    <location>
        <begin position="1"/>
        <end position="11"/>
    </location>
</feature>
<keyword evidence="2" id="KW-1133">Transmembrane helix</keyword>
<dbReference type="EMBL" id="AXCZ01000025">
    <property type="protein sequence ID" value="KGM13777.1"/>
    <property type="molecule type" value="Genomic_DNA"/>
</dbReference>
<gene>
    <name evidence="3" type="ORF">N869_10260</name>
</gene>
<feature type="transmembrane region" description="Helical" evidence="2">
    <location>
        <begin position="124"/>
        <end position="141"/>
    </location>
</feature>
<comment type="caution">
    <text evidence="3">The sequence shown here is derived from an EMBL/GenBank/DDBJ whole genome shotgun (WGS) entry which is preliminary data.</text>
</comment>
<evidence type="ECO:0000256" key="1">
    <source>
        <dbReference type="SAM" id="MobiDB-lite"/>
    </source>
</evidence>
<reference evidence="3 4" key="1">
    <citation type="submission" date="2013-08" db="EMBL/GenBank/DDBJ databases">
        <title>Genome sequencing of Cellulomonas bogoriensis 69B4.</title>
        <authorList>
            <person name="Chen F."/>
            <person name="Li Y."/>
            <person name="Wang G."/>
        </authorList>
    </citation>
    <scope>NUCLEOTIDE SEQUENCE [LARGE SCALE GENOMIC DNA]</scope>
    <source>
        <strain evidence="3 4">69B4</strain>
    </source>
</reference>
<protein>
    <recommendedName>
        <fullName evidence="5">ATP synthase</fullName>
    </recommendedName>
</protein>
<dbReference type="Proteomes" id="UP000054314">
    <property type="component" value="Unassembled WGS sequence"/>
</dbReference>
<accession>A0A0A0C1G7</accession>
<evidence type="ECO:0000313" key="4">
    <source>
        <dbReference type="Proteomes" id="UP000054314"/>
    </source>
</evidence>
<keyword evidence="2" id="KW-0472">Membrane</keyword>
<evidence type="ECO:0000313" key="3">
    <source>
        <dbReference type="EMBL" id="KGM13777.1"/>
    </source>
</evidence>
<sequence>MTDPRDDRPRTDGAAPTGSSPVATTSDVFRRALRGVLVLMGAVTVLGGVGGYLVAGTPGLWSALIASAVTLVFTGSTVVAMLRTARSSVTVASAALVGTWIAKMALLLVVVALLRDAQFYDRPVFGVVVLVGVIGSIWVDFRAVTSVRVPYVEPGAGTARDAG</sequence>
<evidence type="ECO:0008006" key="5">
    <source>
        <dbReference type="Google" id="ProtNLM"/>
    </source>
</evidence>
<feature type="region of interest" description="Disordered" evidence="1">
    <location>
        <begin position="1"/>
        <end position="23"/>
    </location>
</feature>
<feature type="transmembrane region" description="Helical" evidence="2">
    <location>
        <begin position="89"/>
        <end position="112"/>
    </location>
</feature>
<keyword evidence="4" id="KW-1185">Reference proteome</keyword>
<name>A0A0A0C1G7_9CELL</name>
<feature type="transmembrane region" description="Helical" evidence="2">
    <location>
        <begin position="61"/>
        <end position="82"/>
    </location>
</feature>
<proteinExistence type="predicted"/>
<organism evidence="3 4">
    <name type="scientific">Cellulomonas bogoriensis 69B4 = DSM 16987</name>
    <dbReference type="NCBI Taxonomy" id="1386082"/>
    <lineage>
        <taxon>Bacteria</taxon>
        <taxon>Bacillati</taxon>
        <taxon>Actinomycetota</taxon>
        <taxon>Actinomycetes</taxon>
        <taxon>Micrococcales</taxon>
        <taxon>Cellulomonadaceae</taxon>
        <taxon>Cellulomonas</taxon>
    </lineage>
</organism>
<evidence type="ECO:0000256" key="2">
    <source>
        <dbReference type="SAM" id="Phobius"/>
    </source>
</evidence>